<organism evidence="2 3">
    <name type="scientific">Arachis hypogaea</name>
    <name type="common">Peanut</name>
    <dbReference type="NCBI Taxonomy" id="3818"/>
    <lineage>
        <taxon>Eukaryota</taxon>
        <taxon>Viridiplantae</taxon>
        <taxon>Streptophyta</taxon>
        <taxon>Embryophyta</taxon>
        <taxon>Tracheophyta</taxon>
        <taxon>Spermatophyta</taxon>
        <taxon>Magnoliopsida</taxon>
        <taxon>eudicotyledons</taxon>
        <taxon>Gunneridae</taxon>
        <taxon>Pentapetalae</taxon>
        <taxon>rosids</taxon>
        <taxon>fabids</taxon>
        <taxon>Fabales</taxon>
        <taxon>Fabaceae</taxon>
        <taxon>Papilionoideae</taxon>
        <taxon>50 kb inversion clade</taxon>
        <taxon>dalbergioids sensu lato</taxon>
        <taxon>Dalbergieae</taxon>
        <taxon>Pterocarpus clade</taxon>
        <taxon>Arachis</taxon>
    </lineage>
</organism>
<evidence type="ECO:0008006" key="4">
    <source>
        <dbReference type="Google" id="ProtNLM"/>
    </source>
</evidence>
<evidence type="ECO:0000313" key="3">
    <source>
        <dbReference type="Proteomes" id="UP000289738"/>
    </source>
</evidence>
<dbReference type="AlphaFoldDB" id="A0A445D2C9"/>
<reference evidence="2 3" key="1">
    <citation type="submission" date="2019-01" db="EMBL/GenBank/DDBJ databases">
        <title>Sequencing of cultivated peanut Arachis hypogaea provides insights into genome evolution and oil improvement.</title>
        <authorList>
            <person name="Chen X."/>
        </authorList>
    </citation>
    <scope>NUCLEOTIDE SEQUENCE [LARGE SCALE GENOMIC DNA]</scope>
    <source>
        <strain evidence="3">cv. Fuhuasheng</strain>
        <tissue evidence="2">Leaves</tissue>
    </source>
</reference>
<feature type="compositionally biased region" description="Polar residues" evidence="1">
    <location>
        <begin position="12"/>
        <end position="25"/>
    </location>
</feature>
<accession>A0A445D2C9</accession>
<proteinExistence type="predicted"/>
<evidence type="ECO:0000256" key="1">
    <source>
        <dbReference type="SAM" id="MobiDB-lite"/>
    </source>
</evidence>
<feature type="region of interest" description="Disordered" evidence="1">
    <location>
        <begin position="1"/>
        <end position="25"/>
    </location>
</feature>
<protein>
    <recommendedName>
        <fullName evidence="4">Zinc finger GRF-type domain-containing protein</fullName>
    </recommendedName>
</protein>
<gene>
    <name evidence="2" type="ORF">Ahy_A05g022943</name>
</gene>
<dbReference type="Proteomes" id="UP000289738">
    <property type="component" value="Chromosome A05"/>
</dbReference>
<evidence type="ECO:0000313" key="2">
    <source>
        <dbReference type="EMBL" id="RYR57204.1"/>
    </source>
</evidence>
<dbReference type="EMBL" id="SDMP01000005">
    <property type="protein sequence ID" value="RYR57204.1"/>
    <property type="molecule type" value="Genomic_DNA"/>
</dbReference>
<comment type="caution">
    <text evidence="2">The sequence shown here is derived from an EMBL/GenBank/DDBJ whole genome shotgun (WGS) entry which is preliminary data.</text>
</comment>
<keyword evidence="3" id="KW-1185">Reference proteome</keyword>
<name>A0A445D2C9_ARAHY</name>
<sequence>MRGSGSHVARSFNRSSSMENWRRSTTQSMQERVPDWCGCGCCPVLRWSGTELHPNKPFFGCPNYNTSEKTWCGLFVWADSVQEELSERAVAGDDDGNRNMNFAWRMGKMEADIRNLKFITHVLGNGAIKGLRTCQLHFFWGCLNLGVGTNFRKFVNREAVAELALFIGSSAVEGVVVGDLLLAGSLVGLVAGSLFSSVNYTNFKPQIKTKLCHPLNLFQKILWVLVDSGQCSIGMNA</sequence>